<evidence type="ECO:0000313" key="5">
    <source>
        <dbReference type="Proteomes" id="UP000183997"/>
    </source>
</evidence>
<keyword evidence="5" id="KW-1185">Reference proteome</keyword>
<feature type="coiled-coil region" evidence="1">
    <location>
        <begin position="102"/>
        <end position="129"/>
    </location>
</feature>
<dbReference type="Proteomes" id="UP000183997">
    <property type="component" value="Unassembled WGS sequence"/>
</dbReference>
<feature type="region of interest" description="Disordered" evidence="2">
    <location>
        <begin position="48"/>
        <end position="73"/>
    </location>
</feature>
<protein>
    <recommendedName>
        <fullName evidence="6">Pentapeptide MXKDX repeat protein</fullName>
    </recommendedName>
</protein>
<feature type="signal peptide" evidence="3">
    <location>
        <begin position="1"/>
        <end position="26"/>
    </location>
</feature>
<gene>
    <name evidence="4" type="ORF">SAMN02745123_03906</name>
</gene>
<organism evidence="4 5">
    <name type="scientific">Desulforamulus aeronauticus DSM 10349</name>
    <dbReference type="NCBI Taxonomy" id="1121421"/>
    <lineage>
        <taxon>Bacteria</taxon>
        <taxon>Bacillati</taxon>
        <taxon>Bacillota</taxon>
        <taxon>Clostridia</taxon>
        <taxon>Eubacteriales</taxon>
        <taxon>Peptococcaceae</taxon>
        <taxon>Desulforamulus</taxon>
    </lineage>
</organism>
<evidence type="ECO:0000256" key="3">
    <source>
        <dbReference type="SAM" id="SignalP"/>
    </source>
</evidence>
<dbReference type="STRING" id="1121421.SAMN02745123_03906"/>
<dbReference type="AlphaFoldDB" id="A0A1M6X5A5"/>
<dbReference type="EMBL" id="FRAR01000039">
    <property type="protein sequence ID" value="SHL01118.1"/>
    <property type="molecule type" value="Genomic_DNA"/>
</dbReference>
<proteinExistence type="predicted"/>
<feature type="chain" id="PRO_5012161120" description="Pentapeptide MXKDX repeat protein" evidence="3">
    <location>
        <begin position="27"/>
        <end position="150"/>
    </location>
</feature>
<dbReference type="OrthoDB" id="1788774at2"/>
<keyword evidence="3" id="KW-0732">Signal</keyword>
<sequence>MLSKKKLITGVTTLVLGISAVGAAYALPMTSTPMQSLAESPKATITIKQSADTTDTAKTADETKQNTAGPMADVNSKTMPAGQAMNQQTMGSQMQGQMNQNHQQMTQNHEQMQQNHQQMNQSHQSMQQNHQAMSGSTMSGQPMGNGHMGF</sequence>
<keyword evidence="1" id="KW-0175">Coiled coil</keyword>
<reference evidence="5" key="1">
    <citation type="submission" date="2016-11" db="EMBL/GenBank/DDBJ databases">
        <authorList>
            <person name="Varghese N."/>
            <person name="Submissions S."/>
        </authorList>
    </citation>
    <scope>NUCLEOTIDE SEQUENCE [LARGE SCALE GENOMIC DNA]</scope>
    <source>
        <strain evidence="5">DSM 10349</strain>
    </source>
</reference>
<accession>A0A1M6X5A5</accession>
<name>A0A1M6X5A5_9FIRM</name>
<evidence type="ECO:0008006" key="6">
    <source>
        <dbReference type="Google" id="ProtNLM"/>
    </source>
</evidence>
<evidence type="ECO:0000256" key="2">
    <source>
        <dbReference type="SAM" id="MobiDB-lite"/>
    </source>
</evidence>
<evidence type="ECO:0000313" key="4">
    <source>
        <dbReference type="EMBL" id="SHL01118.1"/>
    </source>
</evidence>
<dbReference type="RefSeq" id="WP_072917649.1">
    <property type="nucleotide sequence ID" value="NZ_FRAR01000039.1"/>
</dbReference>
<evidence type="ECO:0000256" key="1">
    <source>
        <dbReference type="SAM" id="Coils"/>
    </source>
</evidence>